<proteinExistence type="predicted"/>
<organism evidence="2 3">
    <name type="scientific">Boothiomyces macroporosus</name>
    <dbReference type="NCBI Taxonomy" id="261099"/>
    <lineage>
        <taxon>Eukaryota</taxon>
        <taxon>Fungi</taxon>
        <taxon>Fungi incertae sedis</taxon>
        <taxon>Chytridiomycota</taxon>
        <taxon>Chytridiomycota incertae sedis</taxon>
        <taxon>Chytridiomycetes</taxon>
        <taxon>Rhizophydiales</taxon>
        <taxon>Terramycetaceae</taxon>
        <taxon>Boothiomyces</taxon>
    </lineage>
</organism>
<dbReference type="PANTHER" id="PTHR11614">
    <property type="entry name" value="PHOSPHOLIPASE-RELATED"/>
    <property type="match status" value="1"/>
</dbReference>
<sequence length="238" mass="26900">MPVQEEWVATPDCKLYTRTWLPDKLKATVVFVHGLGEHVTRYDEMFGRFADNGIKVTAFDQRGHSMGGGLTLGYALQNQKEFQGVIASAPLVDSGDKTKPKLADRILLSFVPYILPSFVIPNILDLSTLSRDPNEVALYKKDPLVHSYISTGLCNDILTNGTNLLRNAKKFNLPLLVAHGTQDGMTCPKASKKFVSLVSSNDKTYKEYEGFYHELHNEPRKDREIVYDTYINWITERI</sequence>
<evidence type="ECO:0000313" key="3">
    <source>
        <dbReference type="Proteomes" id="UP001210925"/>
    </source>
</evidence>
<dbReference type="InterPro" id="IPR029058">
    <property type="entry name" value="AB_hydrolase_fold"/>
</dbReference>
<dbReference type="Gene3D" id="3.40.50.1820">
    <property type="entry name" value="alpha/beta hydrolase"/>
    <property type="match status" value="2"/>
</dbReference>
<accession>A0AAD5UG89</accession>
<feature type="domain" description="Serine aminopeptidase S33" evidence="1">
    <location>
        <begin position="63"/>
        <end position="219"/>
    </location>
</feature>
<reference evidence="2" key="1">
    <citation type="submission" date="2020-05" db="EMBL/GenBank/DDBJ databases">
        <title>Phylogenomic resolution of chytrid fungi.</title>
        <authorList>
            <person name="Stajich J.E."/>
            <person name="Amses K."/>
            <person name="Simmons R."/>
            <person name="Seto K."/>
            <person name="Myers J."/>
            <person name="Bonds A."/>
            <person name="Quandt C.A."/>
            <person name="Barry K."/>
            <person name="Liu P."/>
            <person name="Grigoriev I."/>
            <person name="Longcore J.E."/>
            <person name="James T.Y."/>
        </authorList>
    </citation>
    <scope>NUCLEOTIDE SEQUENCE</scope>
    <source>
        <strain evidence="2">PLAUS21</strain>
    </source>
</reference>
<dbReference type="InterPro" id="IPR051044">
    <property type="entry name" value="MAG_DAG_Lipase"/>
</dbReference>
<evidence type="ECO:0000313" key="2">
    <source>
        <dbReference type="EMBL" id="KAJ3257252.1"/>
    </source>
</evidence>
<name>A0AAD5UG89_9FUNG</name>
<evidence type="ECO:0000259" key="1">
    <source>
        <dbReference type="Pfam" id="PF12146"/>
    </source>
</evidence>
<dbReference type="Proteomes" id="UP001210925">
    <property type="component" value="Unassembled WGS sequence"/>
</dbReference>
<comment type="caution">
    <text evidence="2">The sequence shown here is derived from an EMBL/GenBank/DDBJ whole genome shotgun (WGS) entry which is preliminary data.</text>
</comment>
<dbReference type="SUPFAM" id="SSF53474">
    <property type="entry name" value="alpha/beta-Hydrolases"/>
    <property type="match status" value="1"/>
</dbReference>
<dbReference type="Pfam" id="PF12146">
    <property type="entry name" value="Hydrolase_4"/>
    <property type="match status" value="1"/>
</dbReference>
<gene>
    <name evidence="2" type="ORF">HK103_004806</name>
</gene>
<protein>
    <recommendedName>
        <fullName evidence="1">Serine aminopeptidase S33 domain-containing protein</fullName>
    </recommendedName>
</protein>
<dbReference type="EMBL" id="JADGKB010000040">
    <property type="protein sequence ID" value="KAJ3257252.1"/>
    <property type="molecule type" value="Genomic_DNA"/>
</dbReference>
<dbReference type="AlphaFoldDB" id="A0AAD5UG89"/>
<keyword evidence="3" id="KW-1185">Reference proteome</keyword>
<dbReference type="InterPro" id="IPR022742">
    <property type="entry name" value="Hydrolase_4"/>
</dbReference>